<comment type="similarity">
    <text evidence="1">Belongs to the cytochrome P450 family.</text>
</comment>
<dbReference type="PANTHER" id="PTHR46696">
    <property type="entry name" value="P450, PUTATIVE (EUROFUNG)-RELATED"/>
    <property type="match status" value="1"/>
</dbReference>
<evidence type="ECO:0000313" key="3">
    <source>
        <dbReference type="Proteomes" id="UP001464923"/>
    </source>
</evidence>
<comment type="caution">
    <text evidence="2">The sequence shown here is derived from an EMBL/GenBank/DDBJ whole genome shotgun (WGS) entry which is preliminary data.</text>
</comment>
<proteinExistence type="inferred from homology"/>
<evidence type="ECO:0000313" key="2">
    <source>
        <dbReference type="EMBL" id="MEQ3541886.1"/>
    </source>
</evidence>
<protein>
    <submittedName>
        <fullName evidence="2">Cytochrome P450</fullName>
    </submittedName>
</protein>
<sequence>MSRTPPAAPPVDRDQRRRWTVVHGALLGAARRRAREGVPAAELVVSPEPETGPGPAWDRMREHRPFAPGPAPGMLVTAHYDVAREVLVSDEFGMLPPAAGPLGPLSAPSLVTLDGDAHSHHRRLLTRAFTPRVVAGWREQCVAVVDTLLDALPAAADADGTVDLVDAFARPLPLRLIAEVLGLPAHGSEIPAELPHWGDAATAGLDGGLTWERFVEMEEGVAALRGWLDEQVTAIGAHGGEGLLARLAEGGTTHDDLVVTALFLVGAGYETTMHLLAGSALQLARLPEEAARLRAEPAGWPSAVEELLRMCGPVTRAVRRAKADVEFQGAHVPAGTVVEVLVTAANHDPAAFPDPWTFRPGRERPHLALGRGAHHCLGAALARMEATVALPALVERFPELTPVDEPVHWSPNTLVRGRMRVPVRL</sequence>
<gene>
    <name evidence="2" type="ORF">WHI96_24035</name>
</gene>
<dbReference type="PANTHER" id="PTHR46696:SF4">
    <property type="entry name" value="BIOTIN BIOSYNTHESIS CYTOCHROME P450"/>
    <property type="match status" value="1"/>
</dbReference>
<evidence type="ECO:0000256" key="1">
    <source>
        <dbReference type="ARBA" id="ARBA00010617"/>
    </source>
</evidence>
<keyword evidence="3" id="KW-1185">Reference proteome</keyword>
<dbReference type="InterPro" id="IPR036396">
    <property type="entry name" value="Cyt_P450_sf"/>
</dbReference>
<name>A0ABV1K0Y5_9PSEU</name>
<dbReference type="EMBL" id="JBEDNP010000019">
    <property type="protein sequence ID" value="MEQ3541886.1"/>
    <property type="molecule type" value="Genomic_DNA"/>
</dbReference>
<organism evidence="2 3">
    <name type="scientific">Pseudonocardia tropica</name>
    <dbReference type="NCBI Taxonomy" id="681289"/>
    <lineage>
        <taxon>Bacteria</taxon>
        <taxon>Bacillati</taxon>
        <taxon>Actinomycetota</taxon>
        <taxon>Actinomycetes</taxon>
        <taxon>Pseudonocardiales</taxon>
        <taxon>Pseudonocardiaceae</taxon>
        <taxon>Pseudonocardia</taxon>
    </lineage>
</organism>
<dbReference type="Proteomes" id="UP001464923">
    <property type="component" value="Unassembled WGS sequence"/>
</dbReference>
<reference evidence="2 3" key="1">
    <citation type="submission" date="2024-03" db="EMBL/GenBank/DDBJ databases">
        <title>Draft genome sequence of Pseudonocardia tropica JCM 19149.</title>
        <authorList>
            <person name="Butdee W."/>
            <person name="Duangmal K."/>
        </authorList>
    </citation>
    <scope>NUCLEOTIDE SEQUENCE [LARGE SCALE GENOMIC DNA]</scope>
    <source>
        <strain evidence="2 3">JCM 19149</strain>
    </source>
</reference>
<dbReference type="Pfam" id="PF00067">
    <property type="entry name" value="p450"/>
    <property type="match status" value="1"/>
</dbReference>
<accession>A0ABV1K0Y5</accession>
<dbReference type="InterPro" id="IPR002397">
    <property type="entry name" value="Cyt_P450_B"/>
</dbReference>
<dbReference type="InterPro" id="IPR001128">
    <property type="entry name" value="Cyt_P450"/>
</dbReference>
<dbReference type="SUPFAM" id="SSF48264">
    <property type="entry name" value="Cytochrome P450"/>
    <property type="match status" value="1"/>
</dbReference>
<dbReference type="RefSeq" id="WP_345640596.1">
    <property type="nucleotide sequence ID" value="NZ_BAABLY010000003.1"/>
</dbReference>
<dbReference type="Gene3D" id="1.10.630.10">
    <property type="entry name" value="Cytochrome P450"/>
    <property type="match status" value="1"/>
</dbReference>
<dbReference type="PRINTS" id="PR00359">
    <property type="entry name" value="BP450"/>
</dbReference>